<protein>
    <submittedName>
        <fullName evidence="1">Patatin family protein</fullName>
    </submittedName>
</protein>
<evidence type="ECO:0000313" key="1">
    <source>
        <dbReference type="EMBL" id="TGX83578.1"/>
    </source>
</evidence>
<reference evidence="1" key="1">
    <citation type="submission" date="2019-04" db="EMBL/GenBank/DDBJ databases">
        <title>Microbes associate with the intestines of laboratory mice.</title>
        <authorList>
            <person name="Navarre W."/>
            <person name="Wong E."/>
            <person name="Huang K."/>
            <person name="Tropini C."/>
            <person name="Ng K."/>
            <person name="Yu B."/>
        </authorList>
    </citation>
    <scope>NUCLEOTIDE SEQUENCE</scope>
    <source>
        <strain evidence="1">NM73_A23</strain>
    </source>
</reference>
<organism evidence="1 2">
    <name type="scientific">Palleniella muris</name>
    <dbReference type="NCBI Taxonomy" id="3038145"/>
    <lineage>
        <taxon>Bacteria</taxon>
        <taxon>Pseudomonadati</taxon>
        <taxon>Bacteroidota</taxon>
        <taxon>Bacteroidia</taxon>
        <taxon>Bacteroidales</taxon>
        <taxon>Prevotellaceae</taxon>
        <taxon>Palleniella</taxon>
    </lineage>
</organism>
<evidence type="ECO:0000313" key="2">
    <source>
        <dbReference type="Proteomes" id="UP000308886"/>
    </source>
</evidence>
<keyword evidence="2" id="KW-1185">Reference proteome</keyword>
<proteinExistence type="predicted"/>
<name>A0AC61QSY7_9BACT</name>
<gene>
    <name evidence="1" type="ORF">E5358_02725</name>
</gene>
<accession>A0AC61QSY7</accession>
<comment type="caution">
    <text evidence="1">The sequence shown here is derived from an EMBL/GenBank/DDBJ whole genome shotgun (WGS) entry which is preliminary data.</text>
</comment>
<dbReference type="EMBL" id="SRZC01000003">
    <property type="protein sequence ID" value="TGX83578.1"/>
    <property type="molecule type" value="Genomic_DNA"/>
</dbReference>
<dbReference type="Proteomes" id="UP000308886">
    <property type="component" value="Unassembled WGS sequence"/>
</dbReference>
<sequence length="299" mass="33870">MENTALVLEGGGMRGVFTAGVLDAFMEAGLQFPYSVGVSAGACNGCSFLTKQKGRAHFSNVTMLKDYGHKYLGIRQFLKTGCIFNVDLLYRALPYELWPYDFNKYFSTPETFEMVTTNMLTGKAEYLSNHMPAYESIGNSESASQLSLDVVRASSSLPYVGNVVNVLGTPMLDGGIVDSIPVLRAMELGYKKCIVILTRNKGYRKKIKHNWVVSALSYAMRLLFYPKYPHFRKSLNQRSEVYNNQLEMVEKLEEEGKIIVIRPERPIKVDRIERNATKMQSLYDEGLQIGREFCKQLEK</sequence>